<dbReference type="Pfam" id="PF12833">
    <property type="entry name" value="HTH_18"/>
    <property type="match status" value="1"/>
</dbReference>
<dbReference type="InterPro" id="IPR001789">
    <property type="entry name" value="Sig_transdc_resp-reg_receiver"/>
</dbReference>
<dbReference type="GO" id="GO:0003700">
    <property type="term" value="F:DNA-binding transcription factor activity"/>
    <property type="evidence" value="ECO:0007669"/>
    <property type="project" value="InterPro"/>
</dbReference>
<dbReference type="Proteomes" id="UP001056756">
    <property type="component" value="Chromosome"/>
</dbReference>
<dbReference type="InterPro" id="IPR009057">
    <property type="entry name" value="Homeodomain-like_sf"/>
</dbReference>
<feature type="modified residue" description="4-aspartylphosphate" evidence="4">
    <location>
        <position position="55"/>
    </location>
</feature>
<dbReference type="SUPFAM" id="SSF46689">
    <property type="entry name" value="Homeodomain-like"/>
    <property type="match status" value="2"/>
</dbReference>
<dbReference type="EMBL" id="CP097899">
    <property type="protein sequence ID" value="URN92524.1"/>
    <property type="molecule type" value="Genomic_DNA"/>
</dbReference>
<organism evidence="7 8">
    <name type="scientific">Candidatus Pristimantibacillus lignocellulolyticus</name>
    <dbReference type="NCBI Taxonomy" id="2994561"/>
    <lineage>
        <taxon>Bacteria</taxon>
        <taxon>Bacillati</taxon>
        <taxon>Bacillota</taxon>
        <taxon>Bacilli</taxon>
        <taxon>Bacillales</taxon>
        <taxon>Paenibacillaceae</taxon>
        <taxon>Candidatus Pristimantibacillus</taxon>
    </lineage>
</organism>
<dbReference type="InterPro" id="IPR011006">
    <property type="entry name" value="CheY-like_superfamily"/>
</dbReference>
<dbReference type="SMART" id="SM00448">
    <property type="entry name" value="REC"/>
    <property type="match status" value="1"/>
</dbReference>
<sequence length="538" mass="62001">MLRVLLADDEPIVRLALREMIDWNYYGCEIVGEAANGHVALTLMKELKIDLAIVDIQMPIMTGIELVKQIKELDLTEEFGIVMLSAFSNFNYVREAFLYGALDYIIKEDMSPDTIGAMLTRVIEPLYERRSERKRQEAESIDRIEQRKGKFLRELVEGNESEAARLEFSQLEGQRIFLLQILIDHEGINKNQMLDERTSRFVVRAFLQVFSLQNIYCVVSERGTGAYVSVVAFPTSLGDQAIHGQLNDLLTRAVQQVKEYVNISLSIGVSSPCSRIVDWTKRYEEASRQAELRFFNGQGRVLIAKGGQEKLVESLKPNWTSLLEFIANQDERWESEALSIFHTLKRSQSGRYEDWMRPYRVLIRELESLLYGKGVSLEDIELFQDKELSGSLIGELEHYTYIEQLHEWLLQIMRAFVIQLNPLKQVVESAPRMTERVKVWIDKHYGEPISLTAASEMVGVSESYLSKVFAKEMGETFIEYVTRRRIDSAIQLLQSGMKLYEISERVGYPNQGYFSKMFKKVTGKSPNEYRELQLAGLI</sequence>
<dbReference type="AlphaFoldDB" id="A0A9J6Z935"/>
<dbReference type="PRINTS" id="PR00032">
    <property type="entry name" value="HTHARAC"/>
</dbReference>
<evidence type="ECO:0000313" key="8">
    <source>
        <dbReference type="Proteomes" id="UP001056756"/>
    </source>
</evidence>
<gene>
    <name evidence="7" type="ORF">NAG76_11490</name>
</gene>
<evidence type="ECO:0000256" key="4">
    <source>
        <dbReference type="PROSITE-ProRule" id="PRU00169"/>
    </source>
</evidence>
<reference evidence="7" key="1">
    <citation type="submission" date="2022-05" db="EMBL/GenBank/DDBJ databases">
        <title>Novel bacterial taxa in a minimal lignocellulolytic consortium and its capacity to transform plastics disclosed by genome-resolved metagenomics.</title>
        <authorList>
            <person name="Rodriguez C.A.D."/>
            <person name="Diaz-Garcia L."/>
            <person name="Herrera K."/>
            <person name="Tarazona N.A."/>
            <person name="Sproer C."/>
            <person name="Overmann J."/>
            <person name="Jimenez D.J."/>
        </authorList>
    </citation>
    <scope>NUCLEOTIDE SEQUENCE</scope>
    <source>
        <strain evidence="7">MAG5</strain>
    </source>
</reference>
<keyword evidence="1" id="KW-0805">Transcription regulation</keyword>
<dbReference type="PROSITE" id="PS00041">
    <property type="entry name" value="HTH_ARAC_FAMILY_1"/>
    <property type="match status" value="1"/>
</dbReference>
<evidence type="ECO:0000256" key="3">
    <source>
        <dbReference type="ARBA" id="ARBA00023163"/>
    </source>
</evidence>
<dbReference type="CDD" id="cd17536">
    <property type="entry name" value="REC_YesN-like"/>
    <property type="match status" value="1"/>
</dbReference>
<dbReference type="Gene3D" id="3.40.50.2300">
    <property type="match status" value="1"/>
</dbReference>
<dbReference type="PANTHER" id="PTHR43280">
    <property type="entry name" value="ARAC-FAMILY TRANSCRIPTIONAL REGULATOR"/>
    <property type="match status" value="1"/>
</dbReference>
<dbReference type="SUPFAM" id="SSF52172">
    <property type="entry name" value="CheY-like"/>
    <property type="match status" value="1"/>
</dbReference>
<dbReference type="InterPro" id="IPR018060">
    <property type="entry name" value="HTH_AraC"/>
</dbReference>
<evidence type="ECO:0000259" key="6">
    <source>
        <dbReference type="PROSITE" id="PS50110"/>
    </source>
</evidence>
<proteinExistence type="predicted"/>
<dbReference type="GO" id="GO:0000160">
    <property type="term" value="P:phosphorelay signal transduction system"/>
    <property type="evidence" value="ECO:0007669"/>
    <property type="project" value="InterPro"/>
</dbReference>
<keyword evidence="2" id="KW-0238">DNA-binding</keyword>
<dbReference type="KEGG" id="plig:NAG76_11490"/>
<dbReference type="GO" id="GO:0043565">
    <property type="term" value="F:sequence-specific DNA binding"/>
    <property type="evidence" value="ECO:0007669"/>
    <property type="project" value="InterPro"/>
</dbReference>
<dbReference type="SMART" id="SM00342">
    <property type="entry name" value="HTH_ARAC"/>
    <property type="match status" value="1"/>
</dbReference>
<feature type="domain" description="Response regulatory" evidence="6">
    <location>
        <begin position="3"/>
        <end position="122"/>
    </location>
</feature>
<dbReference type="InterPro" id="IPR018062">
    <property type="entry name" value="HTH_AraC-typ_CS"/>
</dbReference>
<feature type="domain" description="HTH araC/xylS-type" evidence="5">
    <location>
        <begin position="435"/>
        <end position="532"/>
    </location>
</feature>
<dbReference type="Gene3D" id="1.10.10.60">
    <property type="entry name" value="Homeodomain-like"/>
    <property type="match status" value="2"/>
</dbReference>
<dbReference type="PROSITE" id="PS50110">
    <property type="entry name" value="RESPONSE_REGULATORY"/>
    <property type="match status" value="1"/>
</dbReference>
<keyword evidence="4" id="KW-0597">Phosphoprotein</keyword>
<dbReference type="Pfam" id="PF00072">
    <property type="entry name" value="Response_reg"/>
    <property type="match status" value="1"/>
</dbReference>
<dbReference type="InterPro" id="IPR020449">
    <property type="entry name" value="Tscrpt_reg_AraC-type_HTH"/>
</dbReference>
<evidence type="ECO:0000313" key="7">
    <source>
        <dbReference type="EMBL" id="URN92524.1"/>
    </source>
</evidence>
<dbReference type="PANTHER" id="PTHR43280:SF28">
    <property type="entry name" value="HTH-TYPE TRANSCRIPTIONAL ACTIVATOR RHAS"/>
    <property type="match status" value="1"/>
</dbReference>
<evidence type="ECO:0000256" key="1">
    <source>
        <dbReference type="ARBA" id="ARBA00023015"/>
    </source>
</evidence>
<evidence type="ECO:0000259" key="5">
    <source>
        <dbReference type="PROSITE" id="PS01124"/>
    </source>
</evidence>
<accession>A0A9J6Z935</accession>
<dbReference type="PROSITE" id="PS01124">
    <property type="entry name" value="HTH_ARAC_FAMILY_2"/>
    <property type="match status" value="1"/>
</dbReference>
<protein>
    <submittedName>
        <fullName evidence="7">Response regulator</fullName>
    </submittedName>
</protein>
<keyword evidence="3" id="KW-0804">Transcription</keyword>
<name>A0A9J6Z935_9BACL</name>
<evidence type="ECO:0000256" key="2">
    <source>
        <dbReference type="ARBA" id="ARBA00023125"/>
    </source>
</evidence>